<feature type="transmembrane region" description="Helical" evidence="6">
    <location>
        <begin position="319"/>
        <end position="343"/>
    </location>
</feature>
<feature type="transmembrane region" description="Helical" evidence="6">
    <location>
        <begin position="255"/>
        <end position="274"/>
    </location>
</feature>
<evidence type="ECO:0000313" key="7">
    <source>
        <dbReference type="EMBL" id="SCQ73935.1"/>
    </source>
</evidence>
<keyword evidence="4 6" id="KW-1133">Transmembrane helix</keyword>
<organism evidence="7 8">
    <name type="scientific">Propionibacterium freudenreichii</name>
    <dbReference type="NCBI Taxonomy" id="1744"/>
    <lineage>
        <taxon>Bacteria</taxon>
        <taxon>Bacillati</taxon>
        <taxon>Actinomycetota</taxon>
        <taxon>Actinomycetes</taxon>
        <taxon>Propionibacteriales</taxon>
        <taxon>Propionibacteriaceae</taxon>
        <taxon>Propionibacterium</taxon>
    </lineage>
</organism>
<evidence type="ECO:0000313" key="8">
    <source>
        <dbReference type="Proteomes" id="UP000250080"/>
    </source>
</evidence>
<protein>
    <submittedName>
        <fullName evidence="7">Polysaccharide biosynthesis protein</fullName>
    </submittedName>
</protein>
<accession>A0A2C8A4L7</accession>
<reference evidence="7 8" key="1">
    <citation type="submission" date="2016-09" db="EMBL/GenBank/DDBJ databases">
        <authorList>
            <person name="Laine KS P."/>
        </authorList>
    </citation>
    <scope>NUCLEOTIDE SEQUENCE [LARGE SCALE GENOMIC DNA]</scope>
    <source>
        <strain evidence="7">PFRJS-23</strain>
    </source>
</reference>
<evidence type="ECO:0000256" key="3">
    <source>
        <dbReference type="ARBA" id="ARBA00022692"/>
    </source>
</evidence>
<feature type="transmembrane region" description="Helical" evidence="6">
    <location>
        <begin position="48"/>
        <end position="69"/>
    </location>
</feature>
<dbReference type="GO" id="GO:0005886">
    <property type="term" value="C:plasma membrane"/>
    <property type="evidence" value="ECO:0007669"/>
    <property type="project" value="UniProtKB-SubCell"/>
</dbReference>
<feature type="transmembrane region" description="Helical" evidence="6">
    <location>
        <begin position="118"/>
        <end position="139"/>
    </location>
</feature>
<dbReference type="RefSeq" id="WP_048769702.1">
    <property type="nucleotide sequence ID" value="NZ_CCYN01000040.1"/>
</dbReference>
<keyword evidence="2" id="KW-1003">Cell membrane</keyword>
<evidence type="ECO:0000256" key="2">
    <source>
        <dbReference type="ARBA" id="ARBA00022475"/>
    </source>
</evidence>
<evidence type="ECO:0000256" key="1">
    <source>
        <dbReference type="ARBA" id="ARBA00004651"/>
    </source>
</evidence>
<feature type="transmembrane region" description="Helical" evidence="6">
    <location>
        <begin position="173"/>
        <end position="190"/>
    </location>
</feature>
<dbReference type="PANTHER" id="PTHR30250:SF11">
    <property type="entry name" value="O-ANTIGEN TRANSPORTER-RELATED"/>
    <property type="match status" value="1"/>
</dbReference>
<feature type="transmembrane region" description="Helical" evidence="6">
    <location>
        <begin position="382"/>
        <end position="403"/>
    </location>
</feature>
<proteinExistence type="predicted"/>
<sequence>MNRDNAGAATEVVRRLAGFTGWPLLSLVTPLVATPIIARFVGDGWSGVVAAMSIGTFGMSLATWGWSYVGPAMVAQASEAERSRLYTESVYSRLLMLAFVLPATVVVTLLLAPASVRLPAALVACAFTMGALSPQWFCIGVGRPKLLGLYDTLPRVIGTIVSVPIMLWTRSMIAYPVLLIIAILVALWLFPRRVITTAPSSPVSLGDAWRSIRSMTSIASASLVGVAYAYAPVPIATALLLSIDSSRFASADQLYRYALFAVTALGNALQGWTLEVEGASGRRRHHAAIALHLLLGLLGAVGIALLGPWATQVLFGPQVAAGFALTSWYALAFLFISASTPFLRNLLVPNGRQRTVLLATSVAALFGIIAMVFAGLHHSAAGIAAGLALSEAVIMAATVLPALRVLRARYDVGTGAATHHGDQGR</sequence>
<dbReference type="GeneID" id="61221143"/>
<feature type="transmembrane region" description="Helical" evidence="6">
    <location>
        <begin position="218"/>
        <end position="243"/>
    </location>
</feature>
<comment type="subcellular location">
    <subcellularLocation>
        <location evidence="1">Cell membrane</location>
        <topology evidence="1">Multi-pass membrane protein</topology>
    </subcellularLocation>
</comment>
<keyword evidence="5 6" id="KW-0472">Membrane</keyword>
<evidence type="ECO:0000256" key="5">
    <source>
        <dbReference type="ARBA" id="ARBA00023136"/>
    </source>
</evidence>
<name>A0A2C8A4L7_9ACTN</name>
<dbReference type="EMBL" id="LT618793">
    <property type="protein sequence ID" value="SCQ73935.1"/>
    <property type="molecule type" value="Genomic_DNA"/>
</dbReference>
<dbReference type="AlphaFoldDB" id="A0A2C8A4L7"/>
<feature type="transmembrane region" description="Helical" evidence="6">
    <location>
        <begin position="355"/>
        <end position="376"/>
    </location>
</feature>
<evidence type="ECO:0000256" key="4">
    <source>
        <dbReference type="ARBA" id="ARBA00022989"/>
    </source>
</evidence>
<feature type="transmembrane region" description="Helical" evidence="6">
    <location>
        <begin position="146"/>
        <end position="167"/>
    </location>
</feature>
<feature type="transmembrane region" description="Helical" evidence="6">
    <location>
        <begin position="21"/>
        <end position="42"/>
    </location>
</feature>
<dbReference type="PANTHER" id="PTHR30250">
    <property type="entry name" value="PST FAMILY PREDICTED COLANIC ACID TRANSPORTER"/>
    <property type="match status" value="1"/>
</dbReference>
<feature type="transmembrane region" description="Helical" evidence="6">
    <location>
        <begin position="286"/>
        <end position="307"/>
    </location>
</feature>
<gene>
    <name evidence="7" type="ORF">PFR_JS23_53</name>
</gene>
<dbReference type="Proteomes" id="UP000250080">
    <property type="component" value="Chromosome I"/>
</dbReference>
<keyword evidence="3 6" id="KW-0812">Transmembrane</keyword>
<dbReference type="InterPro" id="IPR050833">
    <property type="entry name" value="Poly_Biosynth_Transport"/>
</dbReference>
<evidence type="ECO:0000256" key="6">
    <source>
        <dbReference type="SAM" id="Phobius"/>
    </source>
</evidence>
<feature type="transmembrane region" description="Helical" evidence="6">
    <location>
        <begin position="90"/>
        <end position="112"/>
    </location>
</feature>